<sequence length="294" mass="32649">MPSSLNLFIRTPKGVSEHEIRDAVIRKDICSVIGVVIKKGKSNNSAVVMIDYWYKGTRHIRDALIRGESITISSSHNNIWLAYEYKPNTTSKSEPPAPTKVKAATPRNVDEFGRDTTRKSKPVAQPALNAKAPAFIPIAPTLNIAAALPIAPALGHVLPPFVTDTRAERRRNRNNYAAEEFIQQYEYCGATPAKIPETAIAPGAPEKYKQELGEICGLSDVIRQLEGAFISEQTSMEPESDSISDVTDDFVEEHSNKKVRFITIDVDAPKQSVLEVDYSTMVPVKKRNIRYVKK</sequence>
<proteinExistence type="predicted"/>
<accession>A0A6C0HIQ7</accession>
<dbReference type="EMBL" id="MN739957">
    <property type="protein sequence ID" value="QHT79976.1"/>
    <property type="molecule type" value="Genomic_DNA"/>
</dbReference>
<name>A0A6C0HIQ7_9ZZZZ</name>
<dbReference type="AlphaFoldDB" id="A0A6C0HIQ7"/>
<protein>
    <submittedName>
        <fullName evidence="1">Uncharacterized protein</fullName>
    </submittedName>
</protein>
<organism evidence="1">
    <name type="scientific">viral metagenome</name>
    <dbReference type="NCBI Taxonomy" id="1070528"/>
    <lineage>
        <taxon>unclassified sequences</taxon>
        <taxon>metagenomes</taxon>
        <taxon>organismal metagenomes</taxon>
    </lineage>
</organism>
<reference evidence="1" key="1">
    <citation type="journal article" date="2020" name="Nature">
        <title>Giant virus diversity and host interactions through global metagenomics.</title>
        <authorList>
            <person name="Schulz F."/>
            <person name="Roux S."/>
            <person name="Paez-Espino D."/>
            <person name="Jungbluth S."/>
            <person name="Walsh D.A."/>
            <person name="Denef V.J."/>
            <person name="McMahon K.D."/>
            <person name="Konstantinidis K.T."/>
            <person name="Eloe-Fadrosh E.A."/>
            <person name="Kyrpides N.C."/>
            <person name="Woyke T."/>
        </authorList>
    </citation>
    <scope>NUCLEOTIDE SEQUENCE</scope>
    <source>
        <strain evidence="1">GVMAG-M-3300023184-105</strain>
    </source>
</reference>
<evidence type="ECO:0000313" key="1">
    <source>
        <dbReference type="EMBL" id="QHT79976.1"/>
    </source>
</evidence>